<feature type="region of interest" description="Disordered" evidence="2">
    <location>
        <begin position="164"/>
        <end position="219"/>
    </location>
</feature>
<sequence>MSLPQNLHPDPIPTNTACELADSLNHARAIVRSALADEPHESVFPEEYARFMPHQEWEHLLRMEKMAIREEGELTAKTYNTLYIFAKAVIAEGPARLRRQNDQREELIRQQELVEEQLQAELDAKREIERLDAQRREVEAQIAAIAVAAAAQEGARAAAAATAAETAKNEGKGKGKKRNKRGRAAAWREKKMREKKDGAGGAGGAGAAGAASAGRVAAG</sequence>
<feature type="coiled-coil region" evidence="1">
    <location>
        <begin position="97"/>
        <end position="148"/>
    </location>
</feature>
<dbReference type="AlphaFoldDB" id="A0A6A6B3T9"/>
<dbReference type="EMBL" id="ML995499">
    <property type="protein sequence ID" value="KAF2137874.1"/>
    <property type="molecule type" value="Genomic_DNA"/>
</dbReference>
<keyword evidence="4" id="KW-1185">Reference proteome</keyword>
<evidence type="ECO:0000256" key="1">
    <source>
        <dbReference type="SAM" id="Coils"/>
    </source>
</evidence>
<reference evidence="3" key="1">
    <citation type="journal article" date="2020" name="Stud. Mycol.">
        <title>101 Dothideomycetes genomes: a test case for predicting lifestyles and emergence of pathogens.</title>
        <authorList>
            <person name="Haridas S."/>
            <person name="Albert R."/>
            <person name="Binder M."/>
            <person name="Bloem J."/>
            <person name="Labutti K."/>
            <person name="Salamov A."/>
            <person name="Andreopoulos B."/>
            <person name="Baker S."/>
            <person name="Barry K."/>
            <person name="Bills G."/>
            <person name="Bluhm B."/>
            <person name="Cannon C."/>
            <person name="Castanera R."/>
            <person name="Culley D."/>
            <person name="Daum C."/>
            <person name="Ezra D."/>
            <person name="Gonzalez J."/>
            <person name="Henrissat B."/>
            <person name="Kuo A."/>
            <person name="Liang C."/>
            <person name="Lipzen A."/>
            <person name="Lutzoni F."/>
            <person name="Magnuson J."/>
            <person name="Mondo S."/>
            <person name="Nolan M."/>
            <person name="Ohm R."/>
            <person name="Pangilinan J."/>
            <person name="Park H.-J."/>
            <person name="Ramirez L."/>
            <person name="Alfaro M."/>
            <person name="Sun H."/>
            <person name="Tritt A."/>
            <person name="Yoshinaga Y."/>
            <person name="Zwiers L.-H."/>
            <person name="Turgeon B."/>
            <person name="Goodwin S."/>
            <person name="Spatafora J."/>
            <person name="Crous P."/>
            <person name="Grigoriev I."/>
        </authorList>
    </citation>
    <scope>NUCLEOTIDE SEQUENCE</scope>
    <source>
        <strain evidence="3">CBS 121167</strain>
    </source>
</reference>
<name>A0A6A6B3T9_9PEZI</name>
<dbReference type="GeneID" id="54300998"/>
<feature type="compositionally biased region" description="Basic residues" evidence="2">
    <location>
        <begin position="174"/>
        <end position="183"/>
    </location>
</feature>
<organism evidence="3 4">
    <name type="scientific">Aplosporella prunicola CBS 121167</name>
    <dbReference type="NCBI Taxonomy" id="1176127"/>
    <lineage>
        <taxon>Eukaryota</taxon>
        <taxon>Fungi</taxon>
        <taxon>Dikarya</taxon>
        <taxon>Ascomycota</taxon>
        <taxon>Pezizomycotina</taxon>
        <taxon>Dothideomycetes</taxon>
        <taxon>Dothideomycetes incertae sedis</taxon>
        <taxon>Botryosphaeriales</taxon>
        <taxon>Aplosporellaceae</taxon>
        <taxon>Aplosporella</taxon>
    </lineage>
</organism>
<dbReference type="RefSeq" id="XP_033393589.1">
    <property type="nucleotide sequence ID" value="XM_033543501.1"/>
</dbReference>
<feature type="compositionally biased region" description="Low complexity" evidence="2">
    <location>
        <begin position="208"/>
        <end position="219"/>
    </location>
</feature>
<gene>
    <name evidence="3" type="ORF">K452DRAFT_312012</name>
</gene>
<keyword evidence="1" id="KW-0175">Coiled coil</keyword>
<evidence type="ECO:0000313" key="3">
    <source>
        <dbReference type="EMBL" id="KAF2137874.1"/>
    </source>
</evidence>
<accession>A0A6A6B3T9</accession>
<evidence type="ECO:0000313" key="4">
    <source>
        <dbReference type="Proteomes" id="UP000799438"/>
    </source>
</evidence>
<dbReference type="Proteomes" id="UP000799438">
    <property type="component" value="Unassembled WGS sequence"/>
</dbReference>
<protein>
    <submittedName>
        <fullName evidence="3">Uncharacterized protein</fullName>
    </submittedName>
</protein>
<evidence type="ECO:0000256" key="2">
    <source>
        <dbReference type="SAM" id="MobiDB-lite"/>
    </source>
</evidence>
<feature type="compositionally biased region" description="Basic and acidic residues" evidence="2">
    <location>
        <begin position="186"/>
        <end position="198"/>
    </location>
</feature>
<proteinExistence type="predicted"/>